<name>A0A0K2CLJ9_9CAUD</name>
<reference evidence="1 2" key="1">
    <citation type="submission" date="2015-08" db="EMBL/GenBank/DDBJ databases">
        <authorList>
            <person name="Davis N."/>
            <person name="Domingos A."/>
            <person name="Holland C."/>
            <person name="Houk L.J."/>
            <person name="Hueter N."/>
            <person name="Molina L."/>
            <person name="Sontag M."/>
            <person name="Saintfleur O."/>
            <person name="Swinford C."/>
            <person name="Villalobos-Ayala K."/>
            <person name="Carroll M."/>
            <person name="Cottrell-Yongye A."/>
            <person name="D'Elia T."/>
            <person name="Delesalle V.A."/>
            <person name="Bradley K.W."/>
            <person name="Asai D.J."/>
            <person name="Bowman C.A."/>
            <person name="Russell D.A."/>
            <person name="Pope W.H."/>
            <person name="Jacobs-Sera D."/>
            <person name="Hendrix R.W."/>
            <person name="Hatfull G.F."/>
        </authorList>
    </citation>
    <scope>NUCLEOTIDE SEQUENCE [LARGE SCALE GENOMIC DNA]</scope>
</reference>
<organism evidence="1 2">
    <name type="scientific">Mycobacterium phage Lumos</name>
    <dbReference type="NCBI Taxonomy" id="1701852"/>
    <lineage>
        <taxon>Viruses</taxon>
        <taxon>Duplodnaviria</taxon>
        <taxon>Heunggongvirae</taxon>
        <taxon>Uroviricota</taxon>
        <taxon>Caudoviricetes</taxon>
        <taxon>Vilmaviridae</taxon>
        <taxon>Lclasvirinae</taxon>
        <taxon>Lumosvirus</taxon>
        <taxon>Lumosvirus lumos</taxon>
    </lineage>
</organism>
<evidence type="ECO:0000313" key="1">
    <source>
        <dbReference type="EMBL" id="ALA06521.1"/>
    </source>
</evidence>
<sequence>MAMQVVESIPTIRSVTVEDELWIPIEEKAKEWKAKGLVGLQTPRLSNYPTFFTSLEDDGMDFIEAYGYDLLPWQEAIFRASLGRNEKDRWSARQVCLIVTRQQGKTELLEAREFFGLFGLNEKIFHTSQQAKTNTQAWQALTSKIDSYPDLEELVMRHKNGGEEVSIRLKKTAKNPEPGYVRYIARSPDSGRGFRDIDLVMCDEAYALTAAEIASLGPTQRANRNPQTWFTSSAGTEDSEILSGIRDAGIAHANDALLFAEWSLLEGEDPEDRSLWPLAQPSLGAPFCSIENLEAEFVQLPFVEFAREHMGMWDDPRVNSVIPFDAWEACKLEDLPNGEQPTVDVEWTVASVDVAPDRAWGSVALAGKRPDGRSHVEVIVQDKGVNWIVPTMQRLISSSNPPRAVALQAGAQAGAFYAELEQIGYKVHMLTPQEIAAATAKFYDDVVGGKLTHLDDDTLVKGLAGATKYPIGKIEMGGWGWLRKGTNVDITGIVACSYANRILTLESAEESLTKKKRYRMV</sequence>
<evidence type="ECO:0000313" key="2">
    <source>
        <dbReference type="Proteomes" id="UP000223849"/>
    </source>
</evidence>
<accession>A0A0K2CLJ9</accession>
<proteinExistence type="predicted"/>
<protein>
    <submittedName>
        <fullName evidence="1">Terminase large subunit</fullName>
    </submittedName>
</protein>
<dbReference type="Proteomes" id="UP000223849">
    <property type="component" value="Segment"/>
</dbReference>
<dbReference type="Gene3D" id="3.40.50.300">
    <property type="entry name" value="P-loop containing nucleotide triphosphate hydrolases"/>
    <property type="match status" value="1"/>
</dbReference>
<gene>
    <name evidence="1" type="ORF">SEA_LUMOS_5</name>
</gene>
<dbReference type="EMBL" id="KT372003">
    <property type="protein sequence ID" value="ALA06521.1"/>
    <property type="molecule type" value="Genomic_DNA"/>
</dbReference>
<keyword evidence="2" id="KW-1185">Reference proteome</keyword>
<dbReference type="InterPro" id="IPR027417">
    <property type="entry name" value="P-loop_NTPase"/>
</dbReference>